<dbReference type="GO" id="GO:0000725">
    <property type="term" value="P:recombinational repair"/>
    <property type="evidence" value="ECO:0007669"/>
    <property type="project" value="TreeGrafter"/>
</dbReference>
<proteinExistence type="inferred from homology"/>
<evidence type="ECO:0000256" key="8">
    <source>
        <dbReference type="ARBA" id="ARBA00034808"/>
    </source>
</evidence>
<feature type="binding site" evidence="10">
    <location>
        <begin position="133"/>
        <end position="140"/>
    </location>
    <ligand>
        <name>ATP</name>
        <dbReference type="ChEBI" id="CHEBI:30616"/>
    </ligand>
</feature>
<keyword evidence="6" id="KW-0413">Isomerase</keyword>
<comment type="caution">
    <text evidence="12">The sequence shown here is derived from an EMBL/GenBank/DDBJ whole genome shotgun (WGS) entry which is preliminary data.</text>
</comment>
<evidence type="ECO:0000259" key="11">
    <source>
        <dbReference type="PROSITE" id="PS51198"/>
    </source>
</evidence>
<reference evidence="12 13" key="1">
    <citation type="submission" date="2014-01" db="EMBL/GenBank/DDBJ databases">
        <title>Comparative genomics of Petrotoga.</title>
        <authorList>
            <person name="Chow K."/>
            <person name="Charchuk R."/>
            <person name="Nesbo C.L."/>
        </authorList>
    </citation>
    <scope>NUCLEOTIDE SEQUENCE [LARGE SCALE GENOMIC DNA]</scope>
    <source>
        <strain evidence="12 13">DSM 16923</strain>
    </source>
</reference>
<evidence type="ECO:0000313" key="12">
    <source>
        <dbReference type="EMBL" id="POZ92048.1"/>
    </source>
</evidence>
<dbReference type="RefSeq" id="WP_103898900.1">
    <property type="nucleotide sequence ID" value="NZ_JALY01000188.1"/>
</dbReference>
<dbReference type="Pfam" id="PF00580">
    <property type="entry name" value="UvrD-helicase"/>
    <property type="match status" value="1"/>
</dbReference>
<comment type="similarity">
    <text evidence="1">Belongs to the helicase family. UvrD subfamily.</text>
</comment>
<accession>A0A2S5EGD7</accession>
<dbReference type="Proteomes" id="UP000236950">
    <property type="component" value="Unassembled WGS sequence"/>
</dbReference>
<keyword evidence="3 10" id="KW-0378">Hydrolase</keyword>
<dbReference type="PROSITE" id="PS51198">
    <property type="entry name" value="UVRD_HELICASE_ATP_BIND"/>
    <property type="match status" value="1"/>
</dbReference>
<dbReference type="GO" id="GO:0043138">
    <property type="term" value="F:3'-5' DNA helicase activity"/>
    <property type="evidence" value="ECO:0007669"/>
    <property type="project" value="UniProtKB-EC"/>
</dbReference>
<dbReference type="Gene3D" id="3.40.50.300">
    <property type="entry name" value="P-loop containing nucleotide triphosphate hydrolases"/>
    <property type="match status" value="2"/>
</dbReference>
<dbReference type="CDD" id="cd18809">
    <property type="entry name" value="SF1_C_RecD"/>
    <property type="match status" value="1"/>
</dbReference>
<dbReference type="Gene3D" id="1.10.10.160">
    <property type="match status" value="1"/>
</dbReference>
<protein>
    <recommendedName>
        <fullName evidence="8">DNA 3'-5' helicase</fullName>
        <ecNumber evidence="8">5.6.2.4</ecNumber>
    </recommendedName>
</protein>
<dbReference type="Pfam" id="PF13361">
    <property type="entry name" value="UvrD_C"/>
    <property type="match status" value="1"/>
</dbReference>
<comment type="catalytic activity">
    <reaction evidence="9">
        <text>ATP + H2O = ADP + phosphate + H(+)</text>
        <dbReference type="Rhea" id="RHEA:13065"/>
        <dbReference type="ChEBI" id="CHEBI:15377"/>
        <dbReference type="ChEBI" id="CHEBI:15378"/>
        <dbReference type="ChEBI" id="CHEBI:30616"/>
        <dbReference type="ChEBI" id="CHEBI:43474"/>
        <dbReference type="ChEBI" id="CHEBI:456216"/>
        <dbReference type="EC" id="5.6.2.4"/>
    </reaction>
</comment>
<evidence type="ECO:0000313" key="13">
    <source>
        <dbReference type="Proteomes" id="UP000236950"/>
    </source>
</evidence>
<dbReference type="PANTHER" id="PTHR11070">
    <property type="entry name" value="UVRD / RECB / PCRA DNA HELICASE FAMILY MEMBER"/>
    <property type="match status" value="1"/>
</dbReference>
<dbReference type="InterPro" id="IPR013986">
    <property type="entry name" value="DExx_box_DNA_helicase_dom_sf"/>
</dbReference>
<dbReference type="AlphaFoldDB" id="A0A2S5EGD7"/>
<evidence type="ECO:0000256" key="9">
    <source>
        <dbReference type="ARBA" id="ARBA00048988"/>
    </source>
</evidence>
<evidence type="ECO:0000256" key="6">
    <source>
        <dbReference type="ARBA" id="ARBA00023235"/>
    </source>
</evidence>
<dbReference type="InterPro" id="IPR027417">
    <property type="entry name" value="P-loop_NTPase"/>
</dbReference>
<dbReference type="PANTHER" id="PTHR11070:SF63">
    <property type="entry name" value="DNA HELICASE IV"/>
    <property type="match status" value="1"/>
</dbReference>
<dbReference type="SUPFAM" id="SSF52540">
    <property type="entry name" value="P-loop containing nucleoside triphosphate hydrolases"/>
    <property type="match status" value="1"/>
</dbReference>
<evidence type="ECO:0000256" key="3">
    <source>
        <dbReference type="ARBA" id="ARBA00022801"/>
    </source>
</evidence>
<keyword evidence="4 10" id="KW-0347">Helicase</keyword>
<dbReference type="GO" id="GO:0016887">
    <property type="term" value="F:ATP hydrolysis activity"/>
    <property type="evidence" value="ECO:0007669"/>
    <property type="project" value="RHEA"/>
</dbReference>
<keyword evidence="5 10" id="KW-0067">ATP-binding</keyword>
<sequence length="742" mass="85951">MTINQIDEESLLSLPLKNMFEIEQKIFIEIINKILELKSKNPETDISFLETKIDQMVDKLYGLTKEEIKNCGRILIMYIRFLINENGLPFEVPELRTMRAELDALDDAGRLEYRNNNASEIAQHDAAKFLIVSGPGTGKSHLFLQKIDNWYHKELNAKVVVTSFVRKLVVDLQNDIERDEKLSDEQKKTIMVSTLHKFARSIVEKNHGTKEWPFKPHFRIIGQSWKEIVWSDVLAFFQDRDQTEYNWKKFETQLHDDNFEQSKDWTVLKEIYFKLCQFYNAAGFADLILRATKALSENFTLNENNYFIIDEYQDFNLSEGAFINQLTNNSKGLLIVGDDEQVLYEKLKSGKATLIRNLYKNTDYAKGMLPFCNRCSFHITKTADHFIQQNKEENCIEKIYLPLTNNSNDPKVQIIACASSSTAVDYIEKFVTDYKAEIDERKRQLENGEAKDAFLLVLTPAGKIKFYGNAKETVKRIVAEYQSEARSFSTDYYKILSYYSLANNPQNNFTFRKVLRHENISKTRVHEFLEYAMQSGQNLRNLDEQEIINAMEKANNIKAILDAESSIIEKLEGIANIITITGRAKLQDEMEREAINQKEVVGLEHEEEEEAELEEIEVKRMGAVELMTIVSSKGLSADHVIIIGFDDVNMKWVTKNAFYVAMTRARKSLHIITALKSGGAHQAHAFLEQLPDNHVEYFSYRKRDHLKKSLQGKQRFKNYLNNLNSSFALSKRNNKSHSHKGR</sequence>
<name>A0A2S5EGD7_9BACT</name>
<feature type="domain" description="UvrD-like helicase ATP-binding" evidence="11">
    <location>
        <begin position="112"/>
        <end position="376"/>
    </location>
</feature>
<dbReference type="GO" id="GO:0005829">
    <property type="term" value="C:cytosol"/>
    <property type="evidence" value="ECO:0007669"/>
    <property type="project" value="TreeGrafter"/>
</dbReference>
<keyword evidence="2 10" id="KW-0547">Nucleotide-binding</keyword>
<keyword evidence="13" id="KW-1185">Reference proteome</keyword>
<dbReference type="EC" id="5.6.2.4" evidence="8"/>
<evidence type="ECO:0000256" key="1">
    <source>
        <dbReference type="ARBA" id="ARBA00009922"/>
    </source>
</evidence>
<evidence type="ECO:0000256" key="5">
    <source>
        <dbReference type="ARBA" id="ARBA00022840"/>
    </source>
</evidence>
<organism evidence="12 13">
    <name type="scientific">Petrotoga halophila DSM 16923</name>
    <dbReference type="NCBI Taxonomy" id="1122953"/>
    <lineage>
        <taxon>Bacteria</taxon>
        <taxon>Thermotogati</taxon>
        <taxon>Thermotogota</taxon>
        <taxon>Thermotogae</taxon>
        <taxon>Petrotogales</taxon>
        <taxon>Petrotogaceae</taxon>
        <taxon>Petrotoga</taxon>
    </lineage>
</organism>
<dbReference type="GO" id="GO:0003677">
    <property type="term" value="F:DNA binding"/>
    <property type="evidence" value="ECO:0007669"/>
    <property type="project" value="InterPro"/>
</dbReference>
<evidence type="ECO:0000256" key="2">
    <source>
        <dbReference type="ARBA" id="ARBA00022741"/>
    </source>
</evidence>
<evidence type="ECO:0000256" key="10">
    <source>
        <dbReference type="PROSITE-ProRule" id="PRU00560"/>
    </source>
</evidence>
<evidence type="ECO:0000256" key="7">
    <source>
        <dbReference type="ARBA" id="ARBA00034617"/>
    </source>
</evidence>
<evidence type="ECO:0000256" key="4">
    <source>
        <dbReference type="ARBA" id="ARBA00022806"/>
    </source>
</evidence>
<dbReference type="GO" id="GO:0005524">
    <property type="term" value="F:ATP binding"/>
    <property type="evidence" value="ECO:0007669"/>
    <property type="project" value="UniProtKB-UniRule"/>
</dbReference>
<dbReference type="InterPro" id="IPR014016">
    <property type="entry name" value="UvrD-like_ATP-bd"/>
</dbReference>
<gene>
    <name evidence="12" type="ORF">AA81_09400</name>
</gene>
<comment type="catalytic activity">
    <reaction evidence="7">
        <text>Couples ATP hydrolysis with the unwinding of duplex DNA by translocating in the 3'-5' direction.</text>
        <dbReference type="EC" id="5.6.2.4"/>
    </reaction>
</comment>
<dbReference type="InterPro" id="IPR000212">
    <property type="entry name" value="DNA_helicase_UvrD/REP"/>
</dbReference>
<dbReference type="EMBL" id="JALY01000188">
    <property type="protein sequence ID" value="POZ92048.1"/>
    <property type="molecule type" value="Genomic_DNA"/>
</dbReference>
<dbReference type="InterPro" id="IPR014017">
    <property type="entry name" value="DNA_helicase_UvrD-like_C"/>
</dbReference>